<feature type="transmembrane region" description="Helical" evidence="1">
    <location>
        <begin position="90"/>
        <end position="112"/>
    </location>
</feature>
<organism evidence="2 3">
    <name type="scientific">Corynebacterium rouxii</name>
    <dbReference type="NCBI Taxonomy" id="2719119"/>
    <lineage>
        <taxon>Bacteria</taxon>
        <taxon>Bacillati</taxon>
        <taxon>Actinomycetota</taxon>
        <taxon>Actinomycetes</taxon>
        <taxon>Mycobacteriales</taxon>
        <taxon>Corynebacteriaceae</taxon>
        <taxon>Corynebacterium</taxon>
    </lineage>
</organism>
<evidence type="ECO:0000313" key="3">
    <source>
        <dbReference type="Proteomes" id="UP000423525"/>
    </source>
</evidence>
<evidence type="ECO:0000313" key="2">
    <source>
        <dbReference type="EMBL" id="VZH84196.1"/>
    </source>
</evidence>
<keyword evidence="1" id="KW-0812">Transmembrane</keyword>
<proteinExistence type="predicted"/>
<gene>
    <name evidence="2" type="ORF">FRC0190_00232</name>
</gene>
<dbReference type="AlphaFoldDB" id="A0A6I8MD62"/>
<feature type="transmembrane region" description="Helical" evidence="1">
    <location>
        <begin position="118"/>
        <end position="138"/>
    </location>
</feature>
<protein>
    <submittedName>
        <fullName evidence="2">Uncharacterized protein</fullName>
    </submittedName>
</protein>
<sequence length="154" mass="16839">MPIEHLPPRVQPTARRVRAFLMTDSTALLLLAVVQLAVGLYYLPGVLGDPLRWQRPVESIMPIIVWAWVHLGVGGLCAVAAFTDRWRVDVIALAVATGLNISWAFGLLAGAAETGQSILWLVGTLIFSLTGAIMWAVWRGKRGDIPIMEDRGEL</sequence>
<dbReference type="KEGG" id="crf:FRC0190_00232"/>
<evidence type="ECO:0000256" key="1">
    <source>
        <dbReference type="SAM" id="Phobius"/>
    </source>
</evidence>
<dbReference type="RefSeq" id="WP_155871257.1">
    <property type="nucleotide sequence ID" value="NZ_CP168248.1"/>
</dbReference>
<dbReference type="Proteomes" id="UP000423525">
    <property type="component" value="Chromosome"/>
</dbReference>
<feature type="transmembrane region" description="Helical" evidence="1">
    <location>
        <begin position="63"/>
        <end position="83"/>
    </location>
</feature>
<accession>A0A6I8MD62</accession>
<feature type="transmembrane region" description="Helical" evidence="1">
    <location>
        <begin position="21"/>
        <end position="43"/>
    </location>
</feature>
<keyword evidence="1" id="KW-0472">Membrane</keyword>
<dbReference type="EMBL" id="LR738855">
    <property type="protein sequence ID" value="VZH84196.1"/>
    <property type="molecule type" value="Genomic_DNA"/>
</dbReference>
<keyword evidence="1" id="KW-1133">Transmembrane helix</keyword>
<reference evidence="2 3" key="1">
    <citation type="submission" date="2019-11" db="EMBL/GenBank/DDBJ databases">
        <authorList>
            <person name="Brisse S."/>
        </authorList>
    </citation>
    <scope>NUCLEOTIDE SEQUENCE [LARGE SCALE GENOMIC DNA]</scope>
    <source>
        <strain evidence="2">FRC0190</strain>
    </source>
</reference>
<name>A0A6I8MD62_9CORY</name>